<feature type="transmembrane region" description="Helical" evidence="5">
    <location>
        <begin position="63"/>
        <end position="82"/>
    </location>
</feature>
<dbReference type="AlphaFoldDB" id="A0A173LQM2"/>
<accession>A0A173LQM2</accession>
<dbReference type="OrthoDB" id="9807815at2"/>
<evidence type="ECO:0000256" key="1">
    <source>
        <dbReference type="ARBA" id="ARBA00004141"/>
    </source>
</evidence>
<gene>
    <name evidence="7" type="ORF">BJL86_2215</name>
</gene>
<feature type="domain" description="GtrA/DPMS transmembrane" evidence="6">
    <location>
        <begin position="16"/>
        <end position="172"/>
    </location>
</feature>
<evidence type="ECO:0000256" key="3">
    <source>
        <dbReference type="ARBA" id="ARBA00022989"/>
    </source>
</evidence>
<reference evidence="7 8" key="1">
    <citation type="submission" date="2016-06" db="EMBL/GenBank/DDBJ databases">
        <title>Complete genome sequence of a saline-alkali tolerant type strain Dietzia timorensis ID05-A0528T.</title>
        <authorList>
            <person name="Wu X."/>
        </authorList>
    </citation>
    <scope>NUCLEOTIDE SEQUENCE [LARGE SCALE GENOMIC DNA]</scope>
    <source>
        <strain evidence="7 8">ID05-A0528</strain>
    </source>
</reference>
<sequence>MSSQHKLPGYVQFGLYAMIGGSGFVVNTVSLFLIKSAVVDIWGAASVNEVVLPLPLTDFNIRLYHVFIAVSFLIANLWNFFLNKRFTFSKKDLEHLEGVRTKYTPFLVVGLFGLAVTAAVTTLLMNPTSPLHLPDSIFDDSSFLRDRLYWANGVGIIVSTPVTFLVNKYWTFTHRPKPRDAVKDEHPVELP</sequence>
<keyword evidence="8" id="KW-1185">Reference proteome</keyword>
<keyword evidence="4 5" id="KW-0472">Membrane</keyword>
<evidence type="ECO:0000256" key="5">
    <source>
        <dbReference type="SAM" id="Phobius"/>
    </source>
</evidence>
<dbReference type="KEGG" id="dtm:BJL86_2215"/>
<feature type="transmembrane region" description="Helical" evidence="5">
    <location>
        <begin position="12"/>
        <end position="34"/>
    </location>
</feature>
<dbReference type="STRING" id="499555.BJL86_2215"/>
<dbReference type="EMBL" id="CP015961">
    <property type="protein sequence ID" value="ANI92980.1"/>
    <property type="molecule type" value="Genomic_DNA"/>
</dbReference>
<name>A0A173LQM2_9ACTN</name>
<feature type="transmembrane region" description="Helical" evidence="5">
    <location>
        <begin position="148"/>
        <end position="170"/>
    </location>
</feature>
<dbReference type="GO" id="GO:0000271">
    <property type="term" value="P:polysaccharide biosynthetic process"/>
    <property type="evidence" value="ECO:0007669"/>
    <property type="project" value="InterPro"/>
</dbReference>
<protein>
    <recommendedName>
        <fullName evidence="6">GtrA/DPMS transmembrane domain-containing protein</fullName>
    </recommendedName>
</protein>
<keyword evidence="2 5" id="KW-0812">Transmembrane</keyword>
<dbReference type="InterPro" id="IPR007267">
    <property type="entry name" value="GtrA_DPMS_TM"/>
</dbReference>
<dbReference type="GO" id="GO:0016020">
    <property type="term" value="C:membrane"/>
    <property type="evidence" value="ECO:0007669"/>
    <property type="project" value="UniProtKB-SubCell"/>
</dbReference>
<keyword evidence="3 5" id="KW-1133">Transmembrane helix</keyword>
<proteinExistence type="predicted"/>
<dbReference type="Proteomes" id="UP000186104">
    <property type="component" value="Chromosome"/>
</dbReference>
<comment type="subcellular location">
    <subcellularLocation>
        <location evidence="1">Membrane</location>
        <topology evidence="1">Multi-pass membrane protein</topology>
    </subcellularLocation>
</comment>
<evidence type="ECO:0000313" key="8">
    <source>
        <dbReference type="Proteomes" id="UP000186104"/>
    </source>
</evidence>
<evidence type="ECO:0000259" key="6">
    <source>
        <dbReference type="Pfam" id="PF04138"/>
    </source>
</evidence>
<evidence type="ECO:0000256" key="2">
    <source>
        <dbReference type="ARBA" id="ARBA00022692"/>
    </source>
</evidence>
<dbReference type="Pfam" id="PF04138">
    <property type="entry name" value="GtrA_DPMS_TM"/>
    <property type="match status" value="1"/>
</dbReference>
<evidence type="ECO:0000256" key="4">
    <source>
        <dbReference type="ARBA" id="ARBA00023136"/>
    </source>
</evidence>
<dbReference type="RefSeq" id="WP_067473891.1">
    <property type="nucleotide sequence ID" value="NZ_CP015961.1"/>
</dbReference>
<organism evidence="7 8">
    <name type="scientific">Dietzia timorensis</name>
    <dbReference type="NCBI Taxonomy" id="499555"/>
    <lineage>
        <taxon>Bacteria</taxon>
        <taxon>Bacillati</taxon>
        <taxon>Actinomycetota</taxon>
        <taxon>Actinomycetes</taxon>
        <taxon>Mycobacteriales</taxon>
        <taxon>Dietziaceae</taxon>
        <taxon>Dietzia</taxon>
    </lineage>
</organism>
<feature type="transmembrane region" description="Helical" evidence="5">
    <location>
        <begin position="103"/>
        <end position="125"/>
    </location>
</feature>
<evidence type="ECO:0000313" key="7">
    <source>
        <dbReference type="EMBL" id="ANI92980.1"/>
    </source>
</evidence>